<proteinExistence type="predicted"/>
<sequence length="46" mass="5315">MKNKDTEYSEIQQRLENEDNLNLYITLLLLLAMIIPIVIGILVDVV</sequence>
<dbReference type="EMBL" id="AP026867">
    <property type="protein sequence ID" value="BDS12537.1"/>
    <property type="molecule type" value="Genomic_DNA"/>
</dbReference>
<organism evidence="2 3">
    <name type="scientific">Aureispira anguillae</name>
    <dbReference type="NCBI Taxonomy" id="2864201"/>
    <lineage>
        <taxon>Bacteria</taxon>
        <taxon>Pseudomonadati</taxon>
        <taxon>Bacteroidota</taxon>
        <taxon>Saprospiria</taxon>
        <taxon>Saprospirales</taxon>
        <taxon>Saprospiraceae</taxon>
        <taxon>Aureispira</taxon>
    </lineage>
</organism>
<evidence type="ECO:0000256" key="1">
    <source>
        <dbReference type="SAM" id="Phobius"/>
    </source>
</evidence>
<feature type="transmembrane region" description="Helical" evidence="1">
    <location>
        <begin position="21"/>
        <end position="43"/>
    </location>
</feature>
<keyword evidence="1" id="KW-1133">Transmembrane helix</keyword>
<dbReference type="KEGG" id="aup:AsAng_0032600"/>
<evidence type="ECO:0000313" key="2">
    <source>
        <dbReference type="EMBL" id="BDS12537.1"/>
    </source>
</evidence>
<dbReference type="Proteomes" id="UP001060919">
    <property type="component" value="Chromosome"/>
</dbReference>
<accession>A0A916DUB3</accession>
<name>A0A916DUB3_9BACT</name>
<keyword evidence="1" id="KW-0472">Membrane</keyword>
<reference evidence="2" key="1">
    <citation type="submission" date="2022-09" db="EMBL/GenBank/DDBJ databases">
        <title>Aureispira anguillicida sp. nov., isolated from Leptocephalus of Japanese eel Anguilla japonica.</title>
        <authorList>
            <person name="Yuasa K."/>
            <person name="Mekata T."/>
            <person name="Ikunari K."/>
        </authorList>
    </citation>
    <scope>NUCLEOTIDE SEQUENCE</scope>
    <source>
        <strain evidence="2">EL160426</strain>
    </source>
</reference>
<keyword evidence="3" id="KW-1185">Reference proteome</keyword>
<evidence type="ECO:0000313" key="3">
    <source>
        <dbReference type="Proteomes" id="UP001060919"/>
    </source>
</evidence>
<dbReference type="AlphaFoldDB" id="A0A916DUB3"/>
<keyword evidence="1" id="KW-0812">Transmembrane</keyword>
<protein>
    <submittedName>
        <fullName evidence="2">Uncharacterized protein</fullName>
    </submittedName>
</protein>
<gene>
    <name evidence="2" type="ORF">AsAng_0032600</name>
</gene>